<dbReference type="GO" id="GO:0006189">
    <property type="term" value="P:'de novo' IMP biosynthetic process"/>
    <property type="evidence" value="ECO:0007669"/>
    <property type="project" value="UniProtKB-UniRule"/>
</dbReference>
<dbReference type="InterPro" id="IPR010074">
    <property type="entry name" value="PRibForGlyAmidine_synth_PurL"/>
</dbReference>
<feature type="active site" evidence="8">
    <location>
        <position position="42"/>
    </location>
</feature>
<evidence type="ECO:0000256" key="8">
    <source>
        <dbReference type="HAMAP-Rule" id="MF_00420"/>
    </source>
</evidence>
<evidence type="ECO:0000256" key="6">
    <source>
        <dbReference type="ARBA" id="ARBA00022840"/>
    </source>
</evidence>
<evidence type="ECO:0000313" key="12">
    <source>
        <dbReference type="EMBL" id="OGC27966.1"/>
    </source>
</evidence>
<gene>
    <name evidence="8" type="primary">purL</name>
    <name evidence="12" type="ORF">A3K49_03070</name>
</gene>
<dbReference type="InterPro" id="IPR010918">
    <property type="entry name" value="PurM-like_C_dom"/>
</dbReference>
<evidence type="ECO:0000256" key="2">
    <source>
        <dbReference type="ARBA" id="ARBA00022598"/>
    </source>
</evidence>
<dbReference type="Gene3D" id="3.30.1330.10">
    <property type="entry name" value="PurM-like, N-terminal domain"/>
    <property type="match status" value="2"/>
</dbReference>
<feature type="domain" description="PurM-like N-terminal" evidence="9">
    <location>
        <begin position="66"/>
        <end position="179"/>
    </location>
</feature>
<keyword evidence="6 8" id="KW-0067">ATP-binding</keyword>
<feature type="binding site" evidence="8">
    <location>
        <position position="232"/>
    </location>
    <ligand>
        <name>substrate</name>
    </ligand>
</feature>
<evidence type="ECO:0000256" key="4">
    <source>
        <dbReference type="ARBA" id="ARBA00022741"/>
    </source>
</evidence>
<dbReference type="GO" id="GO:0004642">
    <property type="term" value="F:phosphoribosylformylglycinamidine synthase activity"/>
    <property type="evidence" value="ECO:0007669"/>
    <property type="project" value="UniProtKB-UniRule"/>
</dbReference>
<dbReference type="SUPFAM" id="SSF55326">
    <property type="entry name" value="PurM N-terminal domain-like"/>
    <property type="match status" value="2"/>
</dbReference>
<comment type="pathway">
    <text evidence="8">Purine metabolism; IMP biosynthesis via de novo pathway; 5-amino-1-(5-phospho-D-ribosyl)imidazole from N(2)-formyl-N(1)-(5-phospho-D-ribosyl)glycinamide: step 1/2.</text>
</comment>
<dbReference type="PIRSF" id="PIRSF001587">
    <property type="entry name" value="FGAM_synthase_II"/>
    <property type="match status" value="1"/>
</dbReference>
<proteinExistence type="inferred from homology"/>
<dbReference type="InterPro" id="IPR036676">
    <property type="entry name" value="PurM-like_C_sf"/>
</dbReference>
<feature type="binding site" evidence="8">
    <location>
        <position position="518"/>
    </location>
    <ligand>
        <name>Mg(2+)</name>
        <dbReference type="ChEBI" id="CHEBI:18420"/>
        <label>1</label>
    </ligand>
</feature>
<dbReference type="EMBL" id="MEUG01000001">
    <property type="protein sequence ID" value="OGC27966.1"/>
    <property type="molecule type" value="Genomic_DNA"/>
</dbReference>
<keyword evidence="5 8" id="KW-0658">Purine biosynthesis</keyword>
<feature type="domain" description="PurM-like C-terminal" evidence="10">
    <location>
        <begin position="574"/>
        <end position="673"/>
    </location>
</feature>
<feature type="binding site" evidence="8">
    <location>
        <position position="520"/>
    </location>
    <ligand>
        <name>substrate</name>
    </ligand>
</feature>
<comment type="subcellular location">
    <subcellularLocation>
        <location evidence="8">Cytoplasm</location>
    </subcellularLocation>
</comment>
<evidence type="ECO:0000256" key="3">
    <source>
        <dbReference type="ARBA" id="ARBA00022723"/>
    </source>
</evidence>
<feature type="active site" description="Proton acceptor" evidence="8">
    <location>
        <position position="86"/>
    </location>
</feature>
<comment type="similarity">
    <text evidence="8">Belongs to the FGAMS family.</text>
</comment>
<dbReference type="CDD" id="cd02203">
    <property type="entry name" value="PurL_repeat1"/>
    <property type="match status" value="1"/>
</dbReference>
<dbReference type="GO" id="GO:0005524">
    <property type="term" value="F:ATP binding"/>
    <property type="evidence" value="ECO:0007669"/>
    <property type="project" value="UniProtKB-UniRule"/>
</dbReference>
<comment type="catalytic activity">
    <reaction evidence="8">
        <text>N(2)-formyl-N(1)-(5-phospho-beta-D-ribosyl)glycinamide + L-glutamine + ATP + H2O = 2-formamido-N(1)-(5-O-phospho-beta-D-ribosyl)acetamidine + L-glutamate + ADP + phosphate + H(+)</text>
        <dbReference type="Rhea" id="RHEA:17129"/>
        <dbReference type="ChEBI" id="CHEBI:15377"/>
        <dbReference type="ChEBI" id="CHEBI:15378"/>
        <dbReference type="ChEBI" id="CHEBI:29985"/>
        <dbReference type="ChEBI" id="CHEBI:30616"/>
        <dbReference type="ChEBI" id="CHEBI:43474"/>
        <dbReference type="ChEBI" id="CHEBI:58359"/>
        <dbReference type="ChEBI" id="CHEBI:147286"/>
        <dbReference type="ChEBI" id="CHEBI:147287"/>
        <dbReference type="ChEBI" id="CHEBI:456216"/>
        <dbReference type="EC" id="6.3.5.3"/>
    </reaction>
</comment>
<feature type="binding site" evidence="8">
    <location>
        <position position="108"/>
    </location>
    <ligand>
        <name>Mg(2+)</name>
        <dbReference type="ChEBI" id="CHEBI:18420"/>
        <label>2</label>
    </ligand>
</feature>
<name>A0A1F4T5W9_UNCSA</name>
<dbReference type="PANTHER" id="PTHR43555:SF1">
    <property type="entry name" value="PHOSPHORIBOSYLFORMYLGLYCINAMIDINE SYNTHASE SUBUNIT PURL"/>
    <property type="match status" value="1"/>
</dbReference>
<feature type="domain" description="PurM-like C-terminal" evidence="10">
    <location>
        <begin position="192"/>
        <end position="346"/>
    </location>
</feature>
<dbReference type="Gene3D" id="3.90.650.10">
    <property type="entry name" value="PurM-like C-terminal domain"/>
    <property type="match status" value="2"/>
</dbReference>
<feature type="binding site" evidence="8">
    <location>
        <position position="82"/>
    </location>
    <ligand>
        <name>ATP</name>
        <dbReference type="ChEBI" id="CHEBI:30616"/>
    </ligand>
</feature>
<evidence type="ECO:0000259" key="9">
    <source>
        <dbReference type="Pfam" id="PF00586"/>
    </source>
</evidence>
<dbReference type="EC" id="6.3.5.3" evidence="8"/>
<feature type="binding site" evidence="8">
    <location>
        <position position="480"/>
    </location>
    <ligand>
        <name>ATP</name>
        <dbReference type="ChEBI" id="CHEBI:30616"/>
    </ligand>
</feature>
<evidence type="ECO:0000259" key="10">
    <source>
        <dbReference type="Pfam" id="PF02769"/>
    </source>
</evidence>
<dbReference type="GO" id="GO:0000287">
    <property type="term" value="F:magnesium ion binding"/>
    <property type="evidence" value="ECO:0007669"/>
    <property type="project" value="UniProtKB-UniRule"/>
</dbReference>
<keyword evidence="4 8" id="KW-0547">Nucleotide-binding</keyword>
<keyword evidence="7 8" id="KW-0460">Magnesium</keyword>
<dbReference type="NCBIfam" id="NF002290">
    <property type="entry name" value="PRK01213.1"/>
    <property type="match status" value="1"/>
</dbReference>
<dbReference type="UniPathway" id="UPA00074">
    <property type="reaction ID" value="UER00128"/>
</dbReference>
<feature type="binding site" evidence="8">
    <location>
        <position position="260"/>
    </location>
    <ligand>
        <name>Mg(2+)</name>
        <dbReference type="ChEBI" id="CHEBI:18420"/>
        <label>2</label>
    </ligand>
</feature>
<accession>A0A1F4T5W9</accession>
<feature type="binding site" evidence="8">
    <location>
        <position position="107"/>
    </location>
    <ligand>
        <name>substrate</name>
    </ligand>
</feature>
<organism evidence="12 13">
    <name type="scientific">candidate division WOR-1 bacterium RIFOXYC12_FULL_54_18</name>
    <dbReference type="NCBI Taxonomy" id="1802584"/>
    <lineage>
        <taxon>Bacteria</taxon>
        <taxon>Bacillati</taxon>
        <taxon>Saganbacteria</taxon>
    </lineage>
</organism>
<dbReference type="Pfam" id="PF02769">
    <property type="entry name" value="AIRS_C"/>
    <property type="match status" value="2"/>
</dbReference>
<feature type="domain" description="PurM-like N-terminal" evidence="9">
    <location>
        <begin position="423"/>
        <end position="542"/>
    </location>
</feature>
<keyword evidence="2 8" id="KW-0436">Ligase</keyword>
<dbReference type="InterPro" id="IPR036921">
    <property type="entry name" value="PurM-like_N_sf"/>
</dbReference>
<feature type="domain" description="Phosphoribosylformylglycinamidine synthase linker" evidence="11">
    <location>
        <begin position="2"/>
        <end position="45"/>
    </location>
</feature>
<protein>
    <recommendedName>
        <fullName evidence="8">Phosphoribosylformylglycinamidine synthase subunit PurL</fullName>
        <shortName evidence="8">FGAM synthase</shortName>
        <ecNumber evidence="8">6.3.5.3</ecNumber>
    </recommendedName>
    <alternativeName>
        <fullName evidence="8">Formylglycinamide ribonucleotide amidotransferase subunit II</fullName>
        <shortName evidence="8">FGAR amidotransferase II</shortName>
        <shortName evidence="8">FGAR-AT II</shortName>
    </alternativeName>
    <alternativeName>
        <fullName evidence="8">Glutamine amidotransferase PurL</fullName>
    </alternativeName>
    <alternativeName>
        <fullName evidence="8">Phosphoribosylformylglycinamidine synthase subunit II</fullName>
    </alternativeName>
</protein>
<feature type="binding site" evidence="8">
    <location>
        <position position="517"/>
    </location>
    <ligand>
        <name>ATP</name>
        <dbReference type="ChEBI" id="CHEBI:30616"/>
    </ligand>
</feature>
<keyword evidence="1 8" id="KW-0963">Cytoplasm</keyword>
<dbReference type="HAMAP" id="MF_00420">
    <property type="entry name" value="PurL_2"/>
    <property type="match status" value="1"/>
</dbReference>
<dbReference type="CDD" id="cd02204">
    <property type="entry name" value="PurL_repeat2"/>
    <property type="match status" value="1"/>
</dbReference>
<dbReference type="GO" id="GO:0005737">
    <property type="term" value="C:cytoplasm"/>
    <property type="evidence" value="ECO:0007669"/>
    <property type="project" value="UniProtKB-SubCell"/>
</dbReference>
<comment type="caution">
    <text evidence="12">The sequence shown here is derived from an EMBL/GenBank/DDBJ whole genome shotgun (WGS) entry which is preliminary data.</text>
</comment>
<sequence length="716" mass="77864">MEKKVYRELGLTDAEFERIVKTLDREPTPTETAMFSVEWSEHCGYPRSRKYLRLFPQKGKYESLVGEDAGGIVYDGKAIIFKAESHNHPSQVEPRQGAATGVGGIIRDIFTTGARPIALLDSLRFGPLDNPLNKFIFSGVIDGIQFYGNCVGVPTVGGEIYFDEAYAGNCLVNVMCVGVCERDEIARARAQGPGNSIIYAGSKTGRDGIGGCSVLASSEFAAGECEKRPTVQVGDPFTEKCLIEATLEALKTGLVVGIKDMGAAGLTCSSAEMAAAGGVGVDVDLDKVPLRETGMEPWEIMMSESQERQLLCVQRGKEQAILDIFHKWGLEAEVVGFVTEKKQVVIRSGDKIVANLPADELAKAPIYEMAFEKPKTEKPKVKKPANNSRHLLKLLADPNIASKKWVYEQYDHMVQLNTTVYPGGDATVLRLKDKDWGIAVTTDCNARYCQLDPYIGAQIAVSEAMRNLVVTGADPAAVTDCLNFANPEKPDRFYMFKSCVEGIADACKFYNLPVVSGNVSLYNESPRGPILPTPMIGMVGIVKHINQRCSAPFKEKGDLIILLGETKTWTGMPDIDLKVEAKVQKACLEAIQLGLVKSAHDLSEGGLAVALAECCILGKIGASLNLNEPVDNNSLLFGEGQSRILITISPDNIFPLSDIAMLNDVPFQILGKVGGALLSIFKKQKKLLELPVKKMSDTYYHAIPNLLTPAETGEKR</sequence>
<feature type="binding site" evidence="8">
    <location>
        <position position="84"/>
    </location>
    <ligand>
        <name>Mg(2+)</name>
        <dbReference type="ChEBI" id="CHEBI:18420"/>
        <label>1</label>
    </ligand>
</feature>
<evidence type="ECO:0000259" key="11">
    <source>
        <dbReference type="Pfam" id="PF18072"/>
    </source>
</evidence>
<dbReference type="Proteomes" id="UP000178602">
    <property type="component" value="Unassembled WGS sequence"/>
</dbReference>
<feature type="binding site" evidence="8">
    <location>
        <begin position="85"/>
        <end position="88"/>
    </location>
    <ligand>
        <name>substrate</name>
    </ligand>
</feature>
<dbReference type="AlphaFoldDB" id="A0A1F4T5W9"/>
<comment type="function">
    <text evidence="8">Part of the phosphoribosylformylglycinamidine synthase complex involved in the purines biosynthetic pathway. Catalyzes the ATP-dependent conversion of formylglycinamide ribonucleotide (FGAR) and glutamine to yield formylglycinamidine ribonucleotide (FGAM) and glutamate. The FGAM synthase complex is composed of three subunits. PurQ produces an ammonia molecule by converting glutamine to glutamate. PurL transfers the ammonia molecule to FGAR to form FGAM in an ATP-dependent manner. PurS interacts with PurQ and PurL and is thought to assist in the transfer of the ammonia molecule from PurQ to PurL.</text>
</comment>
<dbReference type="PANTHER" id="PTHR43555">
    <property type="entry name" value="PHOSPHORIBOSYLFORMYLGLYCINAMIDINE SYNTHASE SUBUNIT PURL"/>
    <property type="match status" value="1"/>
</dbReference>
<reference evidence="12 13" key="1">
    <citation type="journal article" date="2016" name="Nat. Commun.">
        <title>Thousands of microbial genomes shed light on interconnected biogeochemical processes in an aquifer system.</title>
        <authorList>
            <person name="Anantharaman K."/>
            <person name="Brown C.T."/>
            <person name="Hug L.A."/>
            <person name="Sharon I."/>
            <person name="Castelle C.J."/>
            <person name="Probst A.J."/>
            <person name="Thomas B.C."/>
            <person name="Singh A."/>
            <person name="Wilkins M.J."/>
            <person name="Karaoz U."/>
            <person name="Brodie E.L."/>
            <person name="Williams K.H."/>
            <person name="Hubbard S.S."/>
            <person name="Banfield J.F."/>
        </authorList>
    </citation>
    <scope>NUCLEOTIDE SEQUENCE [LARGE SCALE GENOMIC DNA]</scope>
</reference>
<comment type="caution">
    <text evidence="8">Lacks conserved residue(s) required for the propagation of feature annotation.</text>
</comment>
<comment type="subunit">
    <text evidence="8">Monomer. Part of the FGAM synthase complex composed of 1 PurL, 1 PurQ and 2 PurS subunits.</text>
</comment>
<keyword evidence="3 8" id="KW-0479">Metal-binding</keyword>
<dbReference type="NCBIfam" id="TIGR01736">
    <property type="entry name" value="FGAM_synth_II"/>
    <property type="match status" value="1"/>
</dbReference>
<feature type="binding site" evidence="8">
    <location>
        <position position="45"/>
    </location>
    <ligand>
        <name>ATP</name>
        <dbReference type="ChEBI" id="CHEBI:30616"/>
    </ligand>
</feature>
<dbReference type="InterPro" id="IPR016188">
    <property type="entry name" value="PurM-like_N"/>
</dbReference>
<dbReference type="InterPro" id="IPR041609">
    <property type="entry name" value="PurL_linker"/>
</dbReference>
<dbReference type="SUPFAM" id="SSF56042">
    <property type="entry name" value="PurM C-terminal domain-like"/>
    <property type="match status" value="2"/>
</dbReference>
<dbReference type="Pfam" id="PF18072">
    <property type="entry name" value="FGAR-AT_linker"/>
    <property type="match status" value="1"/>
</dbReference>
<dbReference type="Pfam" id="PF00586">
    <property type="entry name" value="AIRS"/>
    <property type="match status" value="2"/>
</dbReference>
<evidence type="ECO:0000256" key="7">
    <source>
        <dbReference type="ARBA" id="ARBA00022842"/>
    </source>
</evidence>
<evidence type="ECO:0000313" key="13">
    <source>
        <dbReference type="Proteomes" id="UP000178602"/>
    </source>
</evidence>
<evidence type="ECO:0000256" key="1">
    <source>
        <dbReference type="ARBA" id="ARBA00022490"/>
    </source>
</evidence>
<evidence type="ECO:0000256" key="5">
    <source>
        <dbReference type="ARBA" id="ARBA00022755"/>
    </source>
</evidence>
<feature type="binding site" evidence="8">
    <location>
        <begin position="304"/>
        <end position="306"/>
    </location>
    <ligand>
        <name>substrate</name>
    </ligand>
</feature>